<dbReference type="AlphaFoldDB" id="A0A975HEN7"/>
<reference evidence="2" key="2">
    <citation type="submission" date="2021-04" db="EMBL/GenBank/DDBJ databases">
        <title>Isolation and genomic analysis of the ibuprofen-degrading bacterium Sphingomonas strain MPO218.</title>
        <authorList>
            <person name="Aulestia M."/>
            <person name="Flores A."/>
            <person name="Mangas E.L."/>
            <person name="Perez-Pulido A.J."/>
            <person name="Santero E."/>
            <person name="Camacho E.M."/>
        </authorList>
    </citation>
    <scope>NUCLEOTIDE SEQUENCE</scope>
    <source>
        <strain evidence="2">MPO218</strain>
    </source>
</reference>
<accession>A0A975HEN7</accession>
<gene>
    <name evidence="2" type="ORF">HRJ34_04085</name>
</gene>
<reference evidence="2" key="1">
    <citation type="submission" date="2020-07" db="EMBL/GenBank/DDBJ databases">
        <authorList>
            <person name="Camacho E."/>
        </authorList>
    </citation>
    <scope>NUCLEOTIDE SEQUENCE</scope>
    <source>
        <strain evidence="2">MPO218</strain>
    </source>
</reference>
<sequence>MSKNRDDATLRVYAALEQYERALDIAAKQGALLAAELPQARLDGNFALEVAQGAFTHFFNSLSTIIEARGQVVEGHRELAVVQRKFNLPVVSTGDKGTIPKLPIDNGESFPRRVA</sequence>
<organism evidence="2 3">
    <name type="scientific">Rhizorhabdus wittichii</name>
    <dbReference type="NCBI Taxonomy" id="160791"/>
    <lineage>
        <taxon>Bacteria</taxon>
        <taxon>Pseudomonadati</taxon>
        <taxon>Pseudomonadota</taxon>
        <taxon>Alphaproteobacteria</taxon>
        <taxon>Sphingomonadales</taxon>
        <taxon>Sphingomonadaceae</taxon>
        <taxon>Rhizorhabdus</taxon>
    </lineage>
</organism>
<evidence type="ECO:0000313" key="3">
    <source>
        <dbReference type="Proteomes" id="UP000664914"/>
    </source>
</evidence>
<evidence type="ECO:0000313" key="2">
    <source>
        <dbReference type="EMBL" id="QTH22711.1"/>
    </source>
</evidence>
<name>A0A975HEN7_9SPHN</name>
<dbReference type="EMBL" id="CP059319">
    <property type="protein sequence ID" value="QTH22711.1"/>
    <property type="molecule type" value="Genomic_DNA"/>
</dbReference>
<proteinExistence type="predicted"/>
<dbReference type="Proteomes" id="UP000664914">
    <property type="component" value="Chromosome"/>
</dbReference>
<dbReference type="RefSeq" id="WP_011951242.1">
    <property type="nucleotide sequence ID" value="NZ_CP059319.1"/>
</dbReference>
<feature type="region of interest" description="Disordered" evidence="1">
    <location>
        <begin position="95"/>
        <end position="115"/>
    </location>
</feature>
<evidence type="ECO:0000256" key="1">
    <source>
        <dbReference type="SAM" id="MobiDB-lite"/>
    </source>
</evidence>
<protein>
    <submittedName>
        <fullName evidence="2">Uncharacterized protein</fullName>
    </submittedName>
</protein>